<sequence length="413" mass="45474">MIISWLLSIAFSASISLMAFGAVYRPEMLGYLAASPGTLLIACCLPLVLLVRLVEGRAHSAISINAWWLIGYGLVASFLSALFFGFTPLYVTKSATLLVLSAVWLAPLLFFDHVRIQHLRAALIVALVICAVGYIFGDFFSGSLPPAVREIIFGAGYQETLDSRARGFMQETSHFATLVGRYAMMLYLLAEMPRRYSAKRQAVFMLFLVVLLAVVGSKGAAISILVAFLCISLTRRQIPYLLLFAPVVVWVGLQQAQAVAYDLSNFTSGSTRLTLWLAGLAGQLSDPIGYGYYGFYWAVQHFGGEAMNWLGAQFPLNFSEVVDIVEGLNNVSTKSTLLDFLLVYGVFFLWMMYALCRRINLGDPRARAAVIYLLLTSLATSAHESISFFLGFVVLIIAFPRSESRPEPVVIRG</sequence>
<organism evidence="2 3">
    <name type="scientific">Cupriavidus basilensis</name>
    <dbReference type="NCBI Taxonomy" id="68895"/>
    <lineage>
        <taxon>Bacteria</taxon>
        <taxon>Pseudomonadati</taxon>
        <taxon>Pseudomonadota</taxon>
        <taxon>Betaproteobacteria</taxon>
        <taxon>Burkholderiales</taxon>
        <taxon>Burkholderiaceae</taxon>
        <taxon>Cupriavidus</taxon>
    </lineage>
</organism>
<keyword evidence="3" id="KW-1185">Reference proteome</keyword>
<gene>
    <name evidence="2" type="ORF">P3W85_34715</name>
</gene>
<evidence type="ECO:0000313" key="3">
    <source>
        <dbReference type="Proteomes" id="UP001216674"/>
    </source>
</evidence>
<comment type="caution">
    <text evidence="2">The sequence shown here is derived from an EMBL/GenBank/DDBJ whole genome shotgun (WGS) entry which is preliminary data.</text>
</comment>
<keyword evidence="1" id="KW-1133">Transmembrane helix</keyword>
<keyword evidence="1" id="KW-0812">Transmembrane</keyword>
<dbReference type="RefSeq" id="WP_017230037.1">
    <property type="nucleotide sequence ID" value="NZ_JARJLM010000559.1"/>
</dbReference>
<feature type="transmembrane region" description="Helical" evidence="1">
    <location>
        <begin position="66"/>
        <end position="84"/>
    </location>
</feature>
<reference evidence="2 3" key="1">
    <citation type="submission" date="2023-03" db="EMBL/GenBank/DDBJ databases">
        <title>Draft assemblies of triclosan tolerant bacteria isolated from returned activated sludge.</title>
        <authorList>
            <person name="Van Hamelsveld S."/>
        </authorList>
    </citation>
    <scope>NUCLEOTIDE SEQUENCE [LARGE SCALE GENOMIC DNA]</scope>
    <source>
        <strain evidence="2 3">GW210010_S58</strain>
    </source>
</reference>
<keyword evidence="1" id="KW-0472">Membrane</keyword>
<feature type="transmembrane region" description="Helical" evidence="1">
    <location>
        <begin position="118"/>
        <end position="136"/>
    </location>
</feature>
<name>A0ABT6AZK2_9BURK</name>
<evidence type="ECO:0000256" key="1">
    <source>
        <dbReference type="SAM" id="Phobius"/>
    </source>
</evidence>
<feature type="transmembrane region" description="Helical" evidence="1">
    <location>
        <begin position="240"/>
        <end position="261"/>
    </location>
</feature>
<evidence type="ECO:0008006" key="4">
    <source>
        <dbReference type="Google" id="ProtNLM"/>
    </source>
</evidence>
<dbReference type="Proteomes" id="UP001216674">
    <property type="component" value="Unassembled WGS sequence"/>
</dbReference>
<feature type="transmembrane region" description="Helical" evidence="1">
    <location>
        <begin position="90"/>
        <end position="111"/>
    </location>
</feature>
<evidence type="ECO:0000313" key="2">
    <source>
        <dbReference type="EMBL" id="MDF3838049.1"/>
    </source>
</evidence>
<feature type="transmembrane region" description="Helical" evidence="1">
    <location>
        <begin position="368"/>
        <end position="399"/>
    </location>
</feature>
<accession>A0ABT6AZK2</accession>
<feature type="transmembrane region" description="Helical" evidence="1">
    <location>
        <begin position="337"/>
        <end position="356"/>
    </location>
</feature>
<proteinExistence type="predicted"/>
<dbReference type="EMBL" id="JARJLM010000559">
    <property type="protein sequence ID" value="MDF3838049.1"/>
    <property type="molecule type" value="Genomic_DNA"/>
</dbReference>
<feature type="transmembrane region" description="Helical" evidence="1">
    <location>
        <begin position="31"/>
        <end position="54"/>
    </location>
</feature>
<feature type="transmembrane region" description="Helical" evidence="1">
    <location>
        <begin position="202"/>
        <end position="234"/>
    </location>
</feature>
<protein>
    <recommendedName>
        <fullName evidence="4">O-antigen ligase family protein</fullName>
    </recommendedName>
</protein>